<reference evidence="1 2" key="1">
    <citation type="journal article" date="2020" name="ISME J.">
        <title>Enrichment and physiological characterization of a novel comammox Nitrospira indicates ammonium inhibition of complete nitrification.</title>
        <authorList>
            <person name="Sakoula D."/>
            <person name="Koch H."/>
            <person name="Frank J."/>
            <person name="Jetten M.S.M."/>
            <person name="van Kessel M.A.H.J."/>
            <person name="Lucker S."/>
        </authorList>
    </citation>
    <scope>NUCLEOTIDE SEQUENCE [LARGE SCALE GENOMIC DNA]</scope>
    <source>
        <strain evidence="1">Comreactor17</strain>
    </source>
</reference>
<dbReference type="EMBL" id="CP047423">
    <property type="protein sequence ID" value="QPD02391.1"/>
    <property type="molecule type" value="Genomic_DNA"/>
</dbReference>
<evidence type="ECO:0000313" key="2">
    <source>
        <dbReference type="Proteomes" id="UP000593737"/>
    </source>
</evidence>
<dbReference type="AlphaFoldDB" id="A0A7S8FAV1"/>
<accession>A0A7S8FAV1</accession>
<protein>
    <recommendedName>
        <fullName evidence="3">Heterodisulfide reductase subunit A-like protein</fullName>
    </recommendedName>
</protein>
<name>A0A7S8FAV1_9BACT</name>
<organism evidence="1 2">
    <name type="scientific">Candidatus Nitrospira kreftii</name>
    <dbReference type="NCBI Taxonomy" id="2652173"/>
    <lineage>
        <taxon>Bacteria</taxon>
        <taxon>Pseudomonadati</taxon>
        <taxon>Nitrospirota</taxon>
        <taxon>Nitrospiria</taxon>
        <taxon>Nitrospirales</taxon>
        <taxon>Nitrospiraceae</taxon>
        <taxon>Nitrospira</taxon>
    </lineage>
</organism>
<evidence type="ECO:0008006" key="3">
    <source>
        <dbReference type="Google" id="ProtNLM"/>
    </source>
</evidence>
<evidence type="ECO:0000313" key="1">
    <source>
        <dbReference type="EMBL" id="QPD02391.1"/>
    </source>
</evidence>
<proteinExistence type="predicted"/>
<dbReference type="Proteomes" id="UP000593737">
    <property type="component" value="Chromosome"/>
</dbReference>
<sequence>MEIKVLLCNCKGLCDSFKDSDMNKLPFEVESDLDVKYTVLSPQLCGQGGNAILEEAMKAAKPDSYLLVGACAPKAQEKLFKKLIRATGFNEKHFIPVDIRGTDNAGILDRLRGSVEGVLKQAEAEPSPAT</sequence>
<gene>
    <name evidence="1" type="ORF">Nkreftii_000165</name>
</gene>
<dbReference type="KEGG" id="nkf:Nkreftii_000165"/>